<evidence type="ECO:0000313" key="2">
    <source>
        <dbReference type="Proteomes" id="UP001281003"/>
    </source>
</evidence>
<dbReference type="EMBL" id="JAUTDP010000002">
    <property type="protein sequence ID" value="KAK3402078.1"/>
    <property type="molecule type" value="Genomic_DNA"/>
</dbReference>
<dbReference type="AlphaFoldDB" id="A0AAE0PLF0"/>
<accession>A0AAE0PLF0</accession>
<gene>
    <name evidence="1" type="ORF">B0T20DRAFT_130552</name>
</gene>
<name>A0AAE0PLF0_SORBR</name>
<organism evidence="1 2">
    <name type="scientific">Sordaria brevicollis</name>
    <dbReference type="NCBI Taxonomy" id="83679"/>
    <lineage>
        <taxon>Eukaryota</taxon>
        <taxon>Fungi</taxon>
        <taxon>Dikarya</taxon>
        <taxon>Ascomycota</taxon>
        <taxon>Pezizomycotina</taxon>
        <taxon>Sordariomycetes</taxon>
        <taxon>Sordariomycetidae</taxon>
        <taxon>Sordariales</taxon>
        <taxon>Sordariaceae</taxon>
        <taxon>Sordaria</taxon>
    </lineage>
</organism>
<sequence length="70" mass="7901">MPCRVSASRGLFLSTASVVICQHWPRRGLCGEDHRAICESPPSPRLFAPCPDPYQHPIQEMGRYTNKFSN</sequence>
<reference evidence="1" key="2">
    <citation type="submission" date="2023-07" db="EMBL/GenBank/DDBJ databases">
        <authorList>
            <consortium name="Lawrence Berkeley National Laboratory"/>
            <person name="Haridas S."/>
            <person name="Hensen N."/>
            <person name="Bonometti L."/>
            <person name="Westerberg I."/>
            <person name="Brannstrom I.O."/>
            <person name="Guillou S."/>
            <person name="Cros-Aarteil S."/>
            <person name="Calhoun S."/>
            <person name="Kuo A."/>
            <person name="Mondo S."/>
            <person name="Pangilinan J."/>
            <person name="Riley R."/>
            <person name="LaButti K."/>
            <person name="Andreopoulos B."/>
            <person name="Lipzen A."/>
            <person name="Chen C."/>
            <person name="Yanf M."/>
            <person name="Daum C."/>
            <person name="Ng V."/>
            <person name="Clum A."/>
            <person name="Steindorff A."/>
            <person name="Ohm R."/>
            <person name="Martin F."/>
            <person name="Silar P."/>
            <person name="Natvig D."/>
            <person name="Lalanne C."/>
            <person name="Gautier V."/>
            <person name="Ament-velasquez S.L."/>
            <person name="Kruys A."/>
            <person name="Hutchinson M.I."/>
            <person name="Powell A.J."/>
            <person name="Barry K."/>
            <person name="Miller A.N."/>
            <person name="Grigoriev I.V."/>
            <person name="Debuchy R."/>
            <person name="Gladieux P."/>
            <person name="Thoren M.H."/>
            <person name="Johannesson H."/>
        </authorList>
    </citation>
    <scope>NUCLEOTIDE SEQUENCE</scope>
    <source>
        <strain evidence="1">FGSC 1904</strain>
    </source>
</reference>
<keyword evidence="2" id="KW-1185">Reference proteome</keyword>
<evidence type="ECO:0000313" key="1">
    <source>
        <dbReference type="EMBL" id="KAK3402078.1"/>
    </source>
</evidence>
<dbReference type="Proteomes" id="UP001281003">
    <property type="component" value="Unassembled WGS sequence"/>
</dbReference>
<protein>
    <submittedName>
        <fullName evidence="1">Uncharacterized protein</fullName>
    </submittedName>
</protein>
<reference evidence="1" key="1">
    <citation type="journal article" date="2023" name="Mol. Phylogenet. Evol.">
        <title>Genome-scale phylogeny and comparative genomics of the fungal order Sordariales.</title>
        <authorList>
            <person name="Hensen N."/>
            <person name="Bonometti L."/>
            <person name="Westerberg I."/>
            <person name="Brannstrom I.O."/>
            <person name="Guillou S."/>
            <person name="Cros-Aarteil S."/>
            <person name="Calhoun S."/>
            <person name="Haridas S."/>
            <person name="Kuo A."/>
            <person name="Mondo S."/>
            <person name="Pangilinan J."/>
            <person name="Riley R."/>
            <person name="LaButti K."/>
            <person name="Andreopoulos B."/>
            <person name="Lipzen A."/>
            <person name="Chen C."/>
            <person name="Yan M."/>
            <person name="Daum C."/>
            <person name="Ng V."/>
            <person name="Clum A."/>
            <person name="Steindorff A."/>
            <person name="Ohm R.A."/>
            <person name="Martin F."/>
            <person name="Silar P."/>
            <person name="Natvig D.O."/>
            <person name="Lalanne C."/>
            <person name="Gautier V."/>
            <person name="Ament-Velasquez S.L."/>
            <person name="Kruys A."/>
            <person name="Hutchinson M.I."/>
            <person name="Powell A.J."/>
            <person name="Barry K."/>
            <person name="Miller A.N."/>
            <person name="Grigoriev I.V."/>
            <person name="Debuchy R."/>
            <person name="Gladieux P."/>
            <person name="Hiltunen Thoren M."/>
            <person name="Johannesson H."/>
        </authorList>
    </citation>
    <scope>NUCLEOTIDE SEQUENCE</scope>
    <source>
        <strain evidence="1">FGSC 1904</strain>
    </source>
</reference>
<proteinExistence type="predicted"/>
<comment type="caution">
    <text evidence="1">The sequence shown here is derived from an EMBL/GenBank/DDBJ whole genome shotgun (WGS) entry which is preliminary data.</text>
</comment>